<protein>
    <submittedName>
        <fullName evidence="1">Unnamed protein product</fullName>
    </submittedName>
</protein>
<comment type="caution">
    <text evidence="1">The sequence shown here is derived from an EMBL/GenBank/DDBJ whole genome shotgun (WGS) entry which is preliminary data.</text>
</comment>
<dbReference type="OrthoDB" id="10609664at2759"/>
<reference evidence="1" key="1">
    <citation type="submission" date="2023-04" db="EMBL/GenBank/DDBJ databases">
        <title>Phytophthora fragariaefolia NBRC 109709.</title>
        <authorList>
            <person name="Ichikawa N."/>
            <person name="Sato H."/>
            <person name="Tonouchi N."/>
        </authorList>
    </citation>
    <scope>NUCLEOTIDE SEQUENCE</scope>
    <source>
        <strain evidence="1">NBRC 109709</strain>
    </source>
</reference>
<proteinExistence type="predicted"/>
<gene>
    <name evidence="1" type="ORF">Pfra01_002567000</name>
</gene>
<accession>A0A9W7D5H6</accession>
<dbReference type="Proteomes" id="UP001165121">
    <property type="component" value="Unassembled WGS sequence"/>
</dbReference>
<dbReference type="EMBL" id="BSXT01005038">
    <property type="protein sequence ID" value="GMF59441.1"/>
    <property type="molecule type" value="Genomic_DNA"/>
</dbReference>
<organism evidence="1 2">
    <name type="scientific">Phytophthora fragariaefolia</name>
    <dbReference type="NCBI Taxonomy" id="1490495"/>
    <lineage>
        <taxon>Eukaryota</taxon>
        <taxon>Sar</taxon>
        <taxon>Stramenopiles</taxon>
        <taxon>Oomycota</taxon>
        <taxon>Peronosporomycetes</taxon>
        <taxon>Peronosporales</taxon>
        <taxon>Peronosporaceae</taxon>
        <taxon>Phytophthora</taxon>
    </lineage>
</organism>
<keyword evidence="2" id="KW-1185">Reference proteome</keyword>
<evidence type="ECO:0000313" key="2">
    <source>
        <dbReference type="Proteomes" id="UP001165121"/>
    </source>
</evidence>
<name>A0A9W7D5H6_9STRA</name>
<dbReference type="AlphaFoldDB" id="A0A9W7D5H6"/>
<sequence length="101" mass="11385">MEGRRLRSNGKVGLGPHYVSVALGFETDQESDKDFVPDEENGTGEEDLLALVEEDTPKRDKSTSHDIICFCRLTWCVYVWLTFRTQGAEIGGKEQDARCDD</sequence>
<evidence type="ECO:0000313" key="1">
    <source>
        <dbReference type="EMBL" id="GMF59441.1"/>
    </source>
</evidence>